<dbReference type="GO" id="GO:0004553">
    <property type="term" value="F:hydrolase activity, hydrolyzing O-glycosyl compounds"/>
    <property type="evidence" value="ECO:0007669"/>
    <property type="project" value="InterPro"/>
</dbReference>
<reference evidence="4" key="1">
    <citation type="journal article" date="2015" name="Nature">
        <title>Complex archaea that bridge the gap between prokaryotes and eukaryotes.</title>
        <authorList>
            <person name="Spang A."/>
            <person name="Saw J.H."/>
            <person name="Jorgensen S.L."/>
            <person name="Zaremba-Niedzwiedzka K."/>
            <person name="Martijn J."/>
            <person name="Lind A.E."/>
            <person name="van Eijk R."/>
            <person name="Schleper C."/>
            <person name="Guy L."/>
            <person name="Ettema T.J."/>
        </authorList>
    </citation>
    <scope>NUCLEOTIDE SEQUENCE</scope>
</reference>
<sequence>MTISMDAISNPILNDMPEFAIRDPAVAFRGGRFYVYYTYVDFRREGNIYISTHMRTTEDFVTWSRTHEVFGGPNHYSSPGNVFRHPVSGKWAICIQSYPFGPGKGMGDERCRLFVAESDDLVTWSAPRVLVEAGAQHTYNDSVRQIDPYIVLDGDRAWCYYKTEGELGVLVSDDGLETWTEALPDRPAIGRAHMPTGETVENPYVVRHDGKWWLFVSPCSAPRKIAYAVSDSLTDWPKVEYLDFPDLPWAPHGPTAPAIVDLHEIRGAGNPASLELRRAGLADSTGLPRWLMLFHGDCEPRNTGHEAALGLAVSDDLVNWTEPGGAKTA</sequence>
<dbReference type="SUPFAM" id="SSF75005">
    <property type="entry name" value="Arabinanase/levansucrase/invertase"/>
    <property type="match status" value="1"/>
</dbReference>
<dbReference type="GO" id="GO:0005975">
    <property type="term" value="P:carbohydrate metabolic process"/>
    <property type="evidence" value="ECO:0007669"/>
    <property type="project" value="InterPro"/>
</dbReference>
<dbReference type="EMBL" id="LAZR01000026">
    <property type="protein sequence ID" value="KKO03617.1"/>
    <property type="molecule type" value="Genomic_DNA"/>
</dbReference>
<gene>
    <name evidence="4" type="ORF">LCGC14_0095440</name>
</gene>
<evidence type="ECO:0000256" key="2">
    <source>
        <dbReference type="ARBA" id="ARBA00022801"/>
    </source>
</evidence>
<name>A0A0F9XW54_9ZZZZ</name>
<proteinExistence type="inferred from homology"/>
<accession>A0A0F9XW54</accession>
<dbReference type="InterPro" id="IPR023296">
    <property type="entry name" value="Glyco_hydro_beta-prop_sf"/>
</dbReference>
<evidence type="ECO:0000256" key="1">
    <source>
        <dbReference type="ARBA" id="ARBA00009865"/>
    </source>
</evidence>
<comment type="caution">
    <text evidence="4">The sequence shown here is derived from an EMBL/GenBank/DDBJ whole genome shotgun (WGS) entry which is preliminary data.</text>
</comment>
<dbReference type="Pfam" id="PF04616">
    <property type="entry name" value="Glyco_hydro_43"/>
    <property type="match status" value="1"/>
</dbReference>
<comment type="similarity">
    <text evidence="1">Belongs to the glycosyl hydrolase 43 family.</text>
</comment>
<protein>
    <recommendedName>
        <fullName evidence="5">Glycosyl hydrolase family 32 N-terminal domain-containing protein</fullName>
    </recommendedName>
</protein>
<dbReference type="InterPro" id="IPR006710">
    <property type="entry name" value="Glyco_hydro_43"/>
</dbReference>
<dbReference type="Gene3D" id="2.115.10.20">
    <property type="entry name" value="Glycosyl hydrolase domain, family 43"/>
    <property type="match status" value="2"/>
</dbReference>
<keyword evidence="2" id="KW-0378">Hydrolase</keyword>
<evidence type="ECO:0008006" key="5">
    <source>
        <dbReference type="Google" id="ProtNLM"/>
    </source>
</evidence>
<keyword evidence="3" id="KW-0326">Glycosidase</keyword>
<dbReference type="AlphaFoldDB" id="A0A0F9XW54"/>
<evidence type="ECO:0000256" key="3">
    <source>
        <dbReference type="ARBA" id="ARBA00023295"/>
    </source>
</evidence>
<evidence type="ECO:0000313" key="4">
    <source>
        <dbReference type="EMBL" id="KKO03617.1"/>
    </source>
</evidence>
<organism evidence="4">
    <name type="scientific">marine sediment metagenome</name>
    <dbReference type="NCBI Taxonomy" id="412755"/>
    <lineage>
        <taxon>unclassified sequences</taxon>
        <taxon>metagenomes</taxon>
        <taxon>ecological metagenomes</taxon>
    </lineage>
</organism>